<dbReference type="STRING" id="1314777.A0A164WPB1"/>
<dbReference type="PANTHER" id="PTHR11552">
    <property type="entry name" value="GLUCOSE-METHANOL-CHOLINE GMC OXIDOREDUCTASE"/>
    <property type="match status" value="1"/>
</dbReference>
<evidence type="ECO:0000256" key="5">
    <source>
        <dbReference type="PIRSR" id="PIRSR000137-1"/>
    </source>
</evidence>
<evidence type="ECO:0000256" key="2">
    <source>
        <dbReference type="ARBA" id="ARBA00010790"/>
    </source>
</evidence>
<feature type="active site" description="Proton donor" evidence="5">
    <location>
        <position position="539"/>
    </location>
</feature>
<reference evidence="8 9" key="1">
    <citation type="journal article" date="2016" name="Mol. Biol. Evol.">
        <title>Comparative Genomics of Early-Diverging Mushroom-Forming Fungi Provides Insights into the Origins of Lignocellulose Decay Capabilities.</title>
        <authorList>
            <person name="Nagy L.G."/>
            <person name="Riley R."/>
            <person name="Tritt A."/>
            <person name="Adam C."/>
            <person name="Daum C."/>
            <person name="Floudas D."/>
            <person name="Sun H."/>
            <person name="Yadav J.S."/>
            <person name="Pangilinan J."/>
            <person name="Larsson K.H."/>
            <person name="Matsuura K."/>
            <person name="Barry K."/>
            <person name="Labutti K."/>
            <person name="Kuo R."/>
            <person name="Ohm R.A."/>
            <person name="Bhattacharya S.S."/>
            <person name="Shirouzu T."/>
            <person name="Yoshinaga Y."/>
            <person name="Martin F.M."/>
            <person name="Grigoriev I.V."/>
            <person name="Hibbett D.S."/>
        </authorList>
    </citation>
    <scope>NUCLEOTIDE SEQUENCE [LARGE SCALE GENOMIC DNA]</scope>
    <source>
        <strain evidence="8 9">HHB9708</strain>
    </source>
</reference>
<dbReference type="InterPro" id="IPR007867">
    <property type="entry name" value="GMC_OxRtase_C"/>
</dbReference>
<comment type="cofactor">
    <cofactor evidence="1">
        <name>FAD</name>
        <dbReference type="ChEBI" id="CHEBI:57692"/>
    </cofactor>
</comment>
<accession>A0A164WPB1</accession>
<gene>
    <name evidence="8" type="ORF">SISNIDRAFT_543492</name>
</gene>
<keyword evidence="9" id="KW-1185">Reference proteome</keyword>
<proteinExistence type="inferred from homology"/>
<dbReference type="AlphaFoldDB" id="A0A164WPB1"/>
<feature type="active site" description="Proton acceptor" evidence="5">
    <location>
        <position position="582"/>
    </location>
</feature>
<dbReference type="GO" id="GO:0016614">
    <property type="term" value="F:oxidoreductase activity, acting on CH-OH group of donors"/>
    <property type="evidence" value="ECO:0007669"/>
    <property type="project" value="InterPro"/>
</dbReference>
<name>A0A164WPB1_9AGAM</name>
<evidence type="ECO:0000313" key="8">
    <source>
        <dbReference type="EMBL" id="KZS95231.1"/>
    </source>
</evidence>
<dbReference type="InterPro" id="IPR012132">
    <property type="entry name" value="GMC_OxRdtase"/>
</dbReference>
<feature type="region of interest" description="Disordered" evidence="6">
    <location>
        <begin position="389"/>
        <end position="409"/>
    </location>
</feature>
<evidence type="ECO:0000256" key="1">
    <source>
        <dbReference type="ARBA" id="ARBA00001974"/>
    </source>
</evidence>
<dbReference type="InterPro" id="IPR036188">
    <property type="entry name" value="FAD/NAD-bd_sf"/>
</dbReference>
<dbReference type="PANTHER" id="PTHR11552:SF147">
    <property type="entry name" value="CHOLINE DEHYDROGENASE, MITOCHONDRIAL"/>
    <property type="match status" value="1"/>
</dbReference>
<dbReference type="SUPFAM" id="SSF51905">
    <property type="entry name" value="FAD/NAD(P)-binding domain"/>
    <property type="match status" value="1"/>
</dbReference>
<evidence type="ECO:0000256" key="4">
    <source>
        <dbReference type="ARBA" id="ARBA00022827"/>
    </source>
</evidence>
<dbReference type="InterPro" id="IPR000172">
    <property type="entry name" value="GMC_OxRdtase_N"/>
</dbReference>
<dbReference type="GO" id="GO:0050660">
    <property type="term" value="F:flavin adenine dinucleotide binding"/>
    <property type="evidence" value="ECO:0007669"/>
    <property type="project" value="InterPro"/>
</dbReference>
<keyword evidence="3" id="KW-0285">Flavoprotein</keyword>
<dbReference type="Gene3D" id="3.30.560.10">
    <property type="entry name" value="Glucose Oxidase, domain 3"/>
    <property type="match status" value="1"/>
</dbReference>
<dbReference type="Gene3D" id="3.50.50.60">
    <property type="entry name" value="FAD/NAD(P)-binding domain"/>
    <property type="match status" value="1"/>
</dbReference>
<dbReference type="EMBL" id="KV419402">
    <property type="protein sequence ID" value="KZS95231.1"/>
    <property type="molecule type" value="Genomic_DNA"/>
</dbReference>
<evidence type="ECO:0000259" key="7">
    <source>
        <dbReference type="PROSITE" id="PS00624"/>
    </source>
</evidence>
<sequence>MGSSQSILADTSAAHSYYDYIIVGAGAAGCVLANRLSEDPAVSVLLVEAGKSHLDELKSKIPMTFPQVFKTPQDWAYETTPQRNILGRRLFWPRGKLLGGSTSINAMIYHHCAPSDFDEWTEDAPGWSYAALRPYFRKAEKYGGHDLHPDVDVSHRGADGVHHTGHAPRLISQEICEDCLQSCRNVGIPYSSDFNTPKGTLGCNHLTSFLDSKGHRSSAATAYLSPILSSRPNLHIVTMTTTTRLIFSPLSSVPKVIGIEVAKTPLPGKSPSDQRWIINARREVVLSSGAINTPQLLLLSGIGPKIDLDKLTIPLVKHLSAVGQNLSDHLASGGISFRVAKLGTTLDYLANPSNTLIPLAQWMLTGGGALTHMIGSGAAFVRSDDPNLPFDSKASKNPQTTDETSGKDAPDLELVWSPLAFLSHGFRSAPPGTEIFSLVATLLRPKSLGSVILASDDPFENPIIEANYFADENDVNVMIKGVRLCLRVARSQPLYSRLNLRPDNTDKDDLFWLGDSDPDKVTDEEIREWLLKNVETLYHPVGTARMGSSPESSVVSPTLRVHGVENLRIVDASILPYQISGHTSAPVIAIAERAADIIKGEYTGMAAALVNKMLQ</sequence>
<dbReference type="PROSITE" id="PS00624">
    <property type="entry name" value="GMC_OXRED_2"/>
    <property type="match status" value="1"/>
</dbReference>
<dbReference type="OrthoDB" id="269227at2759"/>
<feature type="domain" description="Glucose-methanol-choline oxidoreductase N-terminal" evidence="7">
    <location>
        <begin position="289"/>
        <end position="303"/>
    </location>
</feature>
<evidence type="ECO:0000313" key="9">
    <source>
        <dbReference type="Proteomes" id="UP000076722"/>
    </source>
</evidence>
<evidence type="ECO:0000256" key="3">
    <source>
        <dbReference type="ARBA" id="ARBA00022630"/>
    </source>
</evidence>
<comment type="similarity">
    <text evidence="2">Belongs to the GMC oxidoreductase family.</text>
</comment>
<dbReference type="Proteomes" id="UP000076722">
    <property type="component" value="Unassembled WGS sequence"/>
</dbReference>
<dbReference type="SUPFAM" id="SSF54373">
    <property type="entry name" value="FAD-linked reductases, C-terminal domain"/>
    <property type="match status" value="1"/>
</dbReference>
<evidence type="ECO:0000256" key="6">
    <source>
        <dbReference type="SAM" id="MobiDB-lite"/>
    </source>
</evidence>
<dbReference type="Pfam" id="PF05199">
    <property type="entry name" value="GMC_oxred_C"/>
    <property type="match status" value="1"/>
</dbReference>
<protein>
    <submittedName>
        <fullName evidence="8">GMC oxidoreductase</fullName>
    </submittedName>
</protein>
<keyword evidence="4" id="KW-0274">FAD</keyword>
<dbReference type="Pfam" id="PF00732">
    <property type="entry name" value="GMC_oxred_N"/>
    <property type="match status" value="1"/>
</dbReference>
<organism evidence="8 9">
    <name type="scientific">Sistotremastrum niveocremeum HHB9708</name>
    <dbReference type="NCBI Taxonomy" id="1314777"/>
    <lineage>
        <taxon>Eukaryota</taxon>
        <taxon>Fungi</taxon>
        <taxon>Dikarya</taxon>
        <taxon>Basidiomycota</taxon>
        <taxon>Agaricomycotina</taxon>
        <taxon>Agaricomycetes</taxon>
        <taxon>Sistotremastrales</taxon>
        <taxon>Sistotremastraceae</taxon>
        <taxon>Sertulicium</taxon>
        <taxon>Sertulicium niveocremeum</taxon>
    </lineage>
</organism>
<dbReference type="PIRSF" id="PIRSF000137">
    <property type="entry name" value="Alcohol_oxidase"/>
    <property type="match status" value="1"/>
</dbReference>